<evidence type="ECO:0000313" key="2">
    <source>
        <dbReference type="EMBL" id="KAK8778339.1"/>
    </source>
</evidence>
<gene>
    <name evidence="2" type="ORF">V5799_020324</name>
</gene>
<feature type="non-terminal residue" evidence="2">
    <location>
        <position position="1"/>
    </location>
</feature>
<organism evidence="2 3">
    <name type="scientific">Amblyomma americanum</name>
    <name type="common">Lone star tick</name>
    <dbReference type="NCBI Taxonomy" id="6943"/>
    <lineage>
        <taxon>Eukaryota</taxon>
        <taxon>Metazoa</taxon>
        <taxon>Ecdysozoa</taxon>
        <taxon>Arthropoda</taxon>
        <taxon>Chelicerata</taxon>
        <taxon>Arachnida</taxon>
        <taxon>Acari</taxon>
        <taxon>Parasitiformes</taxon>
        <taxon>Ixodida</taxon>
        <taxon>Ixodoidea</taxon>
        <taxon>Ixodidae</taxon>
        <taxon>Amblyomminae</taxon>
        <taxon>Amblyomma</taxon>
    </lineage>
</organism>
<feature type="region of interest" description="Disordered" evidence="1">
    <location>
        <begin position="1"/>
        <end position="20"/>
    </location>
</feature>
<name>A0AAQ4EU63_AMBAM</name>
<dbReference type="EMBL" id="JARKHS020010856">
    <property type="protein sequence ID" value="KAK8778339.1"/>
    <property type="molecule type" value="Genomic_DNA"/>
</dbReference>
<reference evidence="2 3" key="1">
    <citation type="journal article" date="2023" name="Arcadia Sci">
        <title>De novo assembly of a long-read Amblyomma americanum tick genome.</title>
        <authorList>
            <person name="Chou S."/>
            <person name="Poskanzer K.E."/>
            <person name="Rollins M."/>
            <person name="Thuy-Boun P.S."/>
        </authorList>
    </citation>
    <scope>NUCLEOTIDE SEQUENCE [LARGE SCALE GENOMIC DNA]</scope>
    <source>
        <strain evidence="2">F_SG_1</strain>
        <tissue evidence="2">Salivary glands</tissue>
    </source>
</reference>
<dbReference type="Proteomes" id="UP001321473">
    <property type="component" value="Unassembled WGS sequence"/>
</dbReference>
<protein>
    <submittedName>
        <fullName evidence="2">Uncharacterized protein</fullName>
    </submittedName>
</protein>
<accession>A0AAQ4EU63</accession>
<evidence type="ECO:0000256" key="1">
    <source>
        <dbReference type="SAM" id="MobiDB-lite"/>
    </source>
</evidence>
<sequence length="55" mass="5787">INKKTAVPQNTDDESLRKPGATLEVLGPILQENELSADTEETLADVVGALQLPSG</sequence>
<keyword evidence="3" id="KW-1185">Reference proteome</keyword>
<evidence type="ECO:0000313" key="3">
    <source>
        <dbReference type="Proteomes" id="UP001321473"/>
    </source>
</evidence>
<proteinExistence type="predicted"/>
<dbReference type="AlphaFoldDB" id="A0AAQ4EU63"/>
<comment type="caution">
    <text evidence="2">The sequence shown here is derived from an EMBL/GenBank/DDBJ whole genome shotgun (WGS) entry which is preliminary data.</text>
</comment>